<keyword evidence="2" id="KW-1185">Reference proteome</keyword>
<reference evidence="1" key="1">
    <citation type="submission" date="2020-08" db="EMBL/GenBank/DDBJ databases">
        <title>Multicomponent nature underlies the extraordinary mechanical properties of spider dragline silk.</title>
        <authorList>
            <person name="Kono N."/>
            <person name="Nakamura H."/>
            <person name="Mori M."/>
            <person name="Yoshida Y."/>
            <person name="Ohtoshi R."/>
            <person name="Malay A.D."/>
            <person name="Moran D.A.P."/>
            <person name="Tomita M."/>
            <person name="Numata K."/>
            <person name="Arakawa K."/>
        </authorList>
    </citation>
    <scope>NUCLEOTIDE SEQUENCE</scope>
</reference>
<proteinExistence type="predicted"/>
<name>A0A8X6UCP0_NEPPI</name>
<dbReference type="EMBL" id="BMAW01077216">
    <property type="protein sequence ID" value="GFU05175.1"/>
    <property type="molecule type" value="Genomic_DNA"/>
</dbReference>
<gene>
    <name evidence="1" type="ORF">NPIL_119791</name>
</gene>
<accession>A0A8X6UCP0</accession>
<evidence type="ECO:0000313" key="2">
    <source>
        <dbReference type="Proteomes" id="UP000887013"/>
    </source>
</evidence>
<comment type="caution">
    <text evidence="1">The sequence shown here is derived from an EMBL/GenBank/DDBJ whole genome shotgun (WGS) entry which is preliminary data.</text>
</comment>
<evidence type="ECO:0000313" key="1">
    <source>
        <dbReference type="EMBL" id="GFU05175.1"/>
    </source>
</evidence>
<organism evidence="1 2">
    <name type="scientific">Nephila pilipes</name>
    <name type="common">Giant wood spider</name>
    <name type="synonym">Nephila maculata</name>
    <dbReference type="NCBI Taxonomy" id="299642"/>
    <lineage>
        <taxon>Eukaryota</taxon>
        <taxon>Metazoa</taxon>
        <taxon>Ecdysozoa</taxon>
        <taxon>Arthropoda</taxon>
        <taxon>Chelicerata</taxon>
        <taxon>Arachnida</taxon>
        <taxon>Araneae</taxon>
        <taxon>Araneomorphae</taxon>
        <taxon>Entelegynae</taxon>
        <taxon>Araneoidea</taxon>
        <taxon>Nephilidae</taxon>
        <taxon>Nephila</taxon>
    </lineage>
</organism>
<sequence>MISKKAAGAIIIEIKTKERLNITKPPVSITFLGPPVSCLVQEQSLPGQQPNASRKRLPCRPMNSPAFDGRRCFSRCHGNGCYLGSYSLFCCSPFISVGRLEDMVKYLLLFLVYFGENAVVFRF</sequence>
<protein>
    <submittedName>
        <fullName evidence="1">Uncharacterized protein</fullName>
    </submittedName>
</protein>
<dbReference type="Proteomes" id="UP000887013">
    <property type="component" value="Unassembled WGS sequence"/>
</dbReference>
<dbReference type="AlphaFoldDB" id="A0A8X6UCP0"/>